<keyword evidence="2" id="KW-1185">Reference proteome</keyword>
<dbReference type="PANTHER" id="PTHR47064">
    <property type="entry name" value="PUTATIVE (AFU_ORTHOLOGUE AFUA_1G08990)-RELATED"/>
    <property type="match status" value="1"/>
</dbReference>
<name>A0ABR4BMV7_9LECA</name>
<gene>
    <name evidence="1" type="ORF">ABVK25_000429</name>
</gene>
<dbReference type="InterPro" id="IPR052988">
    <property type="entry name" value="Oryzine_lactonohydrolase"/>
</dbReference>
<dbReference type="SUPFAM" id="SSF63829">
    <property type="entry name" value="Calcium-dependent phosphotriesterase"/>
    <property type="match status" value="1"/>
</dbReference>
<dbReference type="EMBL" id="JBHFEH010000001">
    <property type="protein sequence ID" value="KAL2059137.1"/>
    <property type="molecule type" value="Genomic_DNA"/>
</dbReference>
<sequence>MCGLLIPNTPGSINQPTTAPQLESATYRFTAITGSVHIVEDTFLQPNGIAISPDLSIICISDTGAKFGPIDGRLGSLGTIINATGKRTTLCV</sequence>
<comment type="caution">
    <text evidence="1">The sequence shown here is derived from an EMBL/GenBank/DDBJ whole genome shotgun (WGS) entry which is preliminary data.</text>
</comment>
<dbReference type="InterPro" id="IPR011042">
    <property type="entry name" value="6-blade_b-propeller_TolB-like"/>
</dbReference>
<dbReference type="Proteomes" id="UP001590951">
    <property type="component" value="Unassembled WGS sequence"/>
</dbReference>
<reference evidence="1 2" key="1">
    <citation type="submission" date="2024-09" db="EMBL/GenBank/DDBJ databases">
        <title>Rethinking Asexuality: The Enigmatic Case of Functional Sexual Genes in Lepraria (Stereocaulaceae).</title>
        <authorList>
            <person name="Doellman M."/>
            <person name="Sun Y."/>
            <person name="Barcenas-Pena A."/>
            <person name="Lumbsch H.T."/>
            <person name="Grewe F."/>
        </authorList>
    </citation>
    <scope>NUCLEOTIDE SEQUENCE [LARGE SCALE GENOMIC DNA]</scope>
    <source>
        <strain evidence="1 2">Grewe 0041</strain>
    </source>
</reference>
<dbReference type="PANTHER" id="PTHR47064:SF2">
    <property type="entry name" value="SMP-30_GLUCONOLACTONASE_LRE-LIKE REGION DOMAIN-CONTAINING PROTEIN-RELATED"/>
    <property type="match status" value="1"/>
</dbReference>
<organism evidence="1 2">
    <name type="scientific">Lepraria finkii</name>
    <dbReference type="NCBI Taxonomy" id="1340010"/>
    <lineage>
        <taxon>Eukaryota</taxon>
        <taxon>Fungi</taxon>
        <taxon>Dikarya</taxon>
        <taxon>Ascomycota</taxon>
        <taxon>Pezizomycotina</taxon>
        <taxon>Lecanoromycetes</taxon>
        <taxon>OSLEUM clade</taxon>
        <taxon>Lecanoromycetidae</taxon>
        <taxon>Lecanorales</taxon>
        <taxon>Lecanorineae</taxon>
        <taxon>Stereocaulaceae</taxon>
        <taxon>Lepraria</taxon>
    </lineage>
</organism>
<protein>
    <submittedName>
        <fullName evidence="1">Uncharacterized protein</fullName>
    </submittedName>
</protein>
<evidence type="ECO:0000313" key="2">
    <source>
        <dbReference type="Proteomes" id="UP001590951"/>
    </source>
</evidence>
<accession>A0ABR4BMV7</accession>
<proteinExistence type="predicted"/>
<evidence type="ECO:0000313" key="1">
    <source>
        <dbReference type="EMBL" id="KAL2059137.1"/>
    </source>
</evidence>
<dbReference type="Gene3D" id="2.120.10.30">
    <property type="entry name" value="TolB, C-terminal domain"/>
    <property type="match status" value="1"/>
</dbReference>